<comment type="similarity">
    <text evidence="2">Belongs to the [NiFe]/[NiFeSe] hydrogenase large subunit family.</text>
</comment>
<evidence type="ECO:0000256" key="6">
    <source>
        <dbReference type="PIRSR" id="PIRSR601501-1"/>
    </source>
</evidence>
<keyword evidence="8" id="KW-1185">Reference proteome</keyword>
<dbReference type="STRING" id="483547.GSUB_14255"/>
<keyword evidence="5" id="KW-0560">Oxidoreductase</keyword>
<gene>
    <name evidence="7" type="ORF">GSUB_14255</name>
</gene>
<name>A0A0B5FH43_9BACT</name>
<feature type="binding site" evidence="6">
    <location>
        <position position="41"/>
    </location>
    <ligand>
        <name>Mg(2+)</name>
        <dbReference type="ChEBI" id="CHEBI:18420"/>
    </ligand>
</feature>
<dbReference type="GO" id="GO:0008901">
    <property type="term" value="F:ferredoxin hydrogenase activity"/>
    <property type="evidence" value="ECO:0007669"/>
    <property type="project" value="InterPro"/>
</dbReference>
<accession>A0A0B5FH43</accession>
<organism evidence="7 8">
    <name type="scientific">Geoalkalibacter subterraneus</name>
    <dbReference type="NCBI Taxonomy" id="483547"/>
    <lineage>
        <taxon>Bacteria</taxon>
        <taxon>Pseudomonadati</taxon>
        <taxon>Thermodesulfobacteriota</taxon>
        <taxon>Desulfuromonadia</taxon>
        <taxon>Desulfuromonadales</taxon>
        <taxon>Geoalkalibacteraceae</taxon>
        <taxon>Geoalkalibacter</taxon>
    </lineage>
</organism>
<evidence type="ECO:0000256" key="3">
    <source>
        <dbReference type="ARBA" id="ARBA00022596"/>
    </source>
</evidence>
<dbReference type="InterPro" id="IPR029014">
    <property type="entry name" value="NiFe-Hase_large"/>
</dbReference>
<evidence type="ECO:0000313" key="7">
    <source>
        <dbReference type="EMBL" id="AJF07482.1"/>
    </source>
</evidence>
<feature type="binding site" evidence="6">
    <location>
        <position position="415"/>
    </location>
    <ligand>
        <name>Fe cation</name>
        <dbReference type="ChEBI" id="CHEBI:24875"/>
    </ligand>
</feature>
<sequence length="425" mass="46745">MKIELNHLARMEGHANLVVDAVDGAIKECRLDVVESPRFFEEILKGRHYSDVAPIAARICGVCSVSHTLVSLAATEQALGVVVSDQTRGLRRLLSHGENMQSHLLHLFFMAAPDYLGVSSLTELARDRRELVSRALRLKKTANDLVRVVGGRAVHPATTCVGGFSVLPGVAELQEVRRNLVAALADLEETVALFADFEIPWMARETEYICLRTEQGYPGLDGDLFSSEGVSCPVARFETMISEYHQPHSNAKFARATRENFMVGPLARYKNAGEHLSSMAKKVAEALGLNRTTVNPFEANYARLVEVVHFLESSVHLIDGLLLKGLKPESVWVPPVGGKGAAAVEAPRGLLFHSYAYDEKGRIESADCVIPTAQNLGNIEADLHHLAPSLLHLPRTEMARHLEMLVRAYDPCISCSTHLMKIDFV</sequence>
<keyword evidence="3 6" id="KW-0533">Nickel</keyword>
<dbReference type="SUPFAM" id="SSF56762">
    <property type="entry name" value="HydB/Nqo4-like"/>
    <property type="match status" value="1"/>
</dbReference>
<feature type="binding site" evidence="6">
    <location>
        <position position="412"/>
    </location>
    <ligand>
        <name>Ni(2+)</name>
        <dbReference type="ChEBI" id="CHEBI:49786"/>
    </ligand>
</feature>
<keyword evidence="4 6" id="KW-0479">Metal-binding</keyword>
<evidence type="ECO:0000256" key="2">
    <source>
        <dbReference type="ARBA" id="ARBA00009292"/>
    </source>
</evidence>
<feature type="binding site" evidence="6">
    <location>
        <position position="418"/>
    </location>
    <ligand>
        <name>Mg(2+)</name>
        <dbReference type="ChEBI" id="CHEBI:18420"/>
    </ligand>
</feature>
<evidence type="ECO:0000256" key="5">
    <source>
        <dbReference type="ARBA" id="ARBA00023002"/>
    </source>
</evidence>
<dbReference type="EMBL" id="CP010311">
    <property type="protein sequence ID" value="AJF07482.1"/>
    <property type="molecule type" value="Genomic_DNA"/>
</dbReference>
<evidence type="ECO:0000256" key="1">
    <source>
        <dbReference type="ARBA" id="ARBA00001967"/>
    </source>
</evidence>
<evidence type="ECO:0000256" key="4">
    <source>
        <dbReference type="ARBA" id="ARBA00022723"/>
    </source>
</evidence>
<dbReference type="PANTHER" id="PTHR43600:SF2">
    <property type="entry name" value="F420-NON-REDUCING HYDROGENASE VHU SUBUNIT A"/>
    <property type="match status" value="1"/>
</dbReference>
<feature type="binding site" evidence="6">
    <location>
        <position position="63"/>
    </location>
    <ligand>
        <name>Ni(2+)</name>
        <dbReference type="ChEBI" id="CHEBI:49786"/>
    </ligand>
</feature>
<reference evidence="7 8" key="1">
    <citation type="journal article" date="2015" name="Genome Announc.">
        <title>Genomes of Geoalkalibacter ferrihydriticus Z-0531T and Geoalkalibacter subterraneus Red1T, Two Haloalkaliphilic Metal-Reducing Deltaproteobacteria.</title>
        <authorList>
            <person name="Badalamenti J.P."/>
            <person name="Krajmalnik-Brown R."/>
            <person name="Torres C.I."/>
            <person name="Bond D.R."/>
        </authorList>
    </citation>
    <scope>NUCLEOTIDE SEQUENCE [LARGE SCALE GENOMIC DNA]</scope>
    <source>
        <strain evidence="7 8">Red1</strain>
    </source>
</reference>
<dbReference type="RefSeq" id="WP_040201390.1">
    <property type="nucleotide sequence ID" value="NZ_CP010311.1"/>
</dbReference>
<dbReference type="Gene3D" id="1.10.645.10">
    <property type="entry name" value="Cytochrome-c3 Hydrogenase, chain B"/>
    <property type="match status" value="1"/>
</dbReference>
<comment type="cofactor">
    <cofactor evidence="6">
        <name>Fe cation</name>
        <dbReference type="ChEBI" id="CHEBI:24875"/>
    </cofactor>
</comment>
<keyword evidence="6" id="KW-0460">Magnesium</keyword>
<dbReference type="KEGG" id="gsb:GSUB_14255"/>
<dbReference type="AlphaFoldDB" id="A0A0B5FH43"/>
<dbReference type="Proteomes" id="UP000035036">
    <property type="component" value="Chromosome"/>
</dbReference>
<protein>
    <recommendedName>
        <fullName evidence="9">Hydrogenase/sulfur reductase subunit alpha</fullName>
    </recommendedName>
</protein>
<dbReference type="InterPro" id="IPR018194">
    <property type="entry name" value="Ni-dep_hyd_lsu_Ni_BS"/>
</dbReference>
<keyword evidence="6" id="KW-0408">Iron</keyword>
<dbReference type="InterPro" id="IPR001501">
    <property type="entry name" value="Ni-dep_hyd_lsu"/>
</dbReference>
<dbReference type="Pfam" id="PF00374">
    <property type="entry name" value="NiFeSe_Hases"/>
    <property type="match status" value="2"/>
</dbReference>
<comment type="cofactor">
    <cofactor evidence="1 6">
        <name>Ni(2+)</name>
        <dbReference type="ChEBI" id="CHEBI:49786"/>
    </cofactor>
</comment>
<evidence type="ECO:0000313" key="8">
    <source>
        <dbReference type="Proteomes" id="UP000035036"/>
    </source>
</evidence>
<evidence type="ECO:0008006" key="9">
    <source>
        <dbReference type="Google" id="ProtNLM"/>
    </source>
</evidence>
<dbReference type="PANTHER" id="PTHR43600">
    <property type="entry name" value="COENZYME F420 HYDROGENASE, SUBUNIT ALPHA"/>
    <property type="match status" value="1"/>
</dbReference>
<feature type="binding site" evidence="6">
    <location>
        <position position="60"/>
    </location>
    <ligand>
        <name>Ni(2+)</name>
        <dbReference type="ChEBI" id="CHEBI:49786"/>
    </ligand>
</feature>
<dbReference type="OrthoDB" id="9761717at2"/>
<feature type="binding site" evidence="6">
    <location>
        <position position="63"/>
    </location>
    <ligand>
        <name>Fe cation</name>
        <dbReference type="ChEBI" id="CHEBI:24875"/>
    </ligand>
</feature>
<dbReference type="HOGENOM" id="CLU_044556_0_0_7"/>
<dbReference type="GO" id="GO:0016151">
    <property type="term" value="F:nickel cation binding"/>
    <property type="evidence" value="ECO:0007669"/>
    <property type="project" value="InterPro"/>
</dbReference>
<dbReference type="PROSITE" id="PS00508">
    <property type="entry name" value="NI_HGENASE_L_2"/>
    <property type="match status" value="1"/>
</dbReference>
<proteinExistence type="inferred from homology"/>